<dbReference type="InterPro" id="IPR028087">
    <property type="entry name" value="Tad_N"/>
</dbReference>
<proteinExistence type="predicted"/>
<evidence type="ECO:0000259" key="2">
    <source>
        <dbReference type="Pfam" id="PF13400"/>
    </source>
</evidence>
<keyword evidence="1" id="KW-0472">Membrane</keyword>
<dbReference type="Pfam" id="PF13400">
    <property type="entry name" value="Tad"/>
    <property type="match status" value="1"/>
</dbReference>
<dbReference type="AlphaFoldDB" id="A0AA94KYF9"/>
<name>A0AA94KYF9_9MICO</name>
<accession>A0AA94KYF9</accession>
<dbReference type="Proteomes" id="UP000198506">
    <property type="component" value="Unassembled WGS sequence"/>
</dbReference>
<feature type="domain" description="Putative Flp pilus-assembly TadG-like N-terminal" evidence="2">
    <location>
        <begin position="12"/>
        <end position="57"/>
    </location>
</feature>
<feature type="transmembrane region" description="Helical" evidence="1">
    <location>
        <begin position="12"/>
        <end position="36"/>
    </location>
</feature>
<organism evidence="3 4">
    <name type="scientific">Agrococcus baldri</name>
    <dbReference type="NCBI Taxonomy" id="153730"/>
    <lineage>
        <taxon>Bacteria</taxon>
        <taxon>Bacillati</taxon>
        <taxon>Actinomycetota</taxon>
        <taxon>Actinomycetes</taxon>
        <taxon>Micrococcales</taxon>
        <taxon>Microbacteriaceae</taxon>
        <taxon>Agrococcus</taxon>
    </lineage>
</organism>
<protein>
    <submittedName>
        <fullName evidence="3">Flp pilus-assembly TadE/G-like</fullName>
    </submittedName>
</protein>
<reference evidence="3 4" key="1">
    <citation type="submission" date="2016-10" db="EMBL/GenBank/DDBJ databases">
        <authorList>
            <person name="Varghese N."/>
            <person name="Submissions S."/>
        </authorList>
    </citation>
    <scope>NUCLEOTIDE SEQUENCE [LARGE SCALE GENOMIC DNA]</scope>
    <source>
        <strain evidence="3 4">IAM 15147</strain>
    </source>
</reference>
<keyword evidence="4" id="KW-1185">Reference proteome</keyword>
<evidence type="ECO:0000313" key="3">
    <source>
        <dbReference type="EMBL" id="SFR98441.1"/>
    </source>
</evidence>
<sequence length="354" mass="36684">MQRLTGSPADRGAVAVWVAILLIPLMVIAALAIDVAGMHADRQRLQTGADAAALAVALDCAQGDCGEANGTAERLADANSPFGGEASVADVTVYPELSRVEVSVESDRTHWFVPGSTDLAAYGAAAWNTAPSAARSPIPFAFAECELVNFGVLATDVDGNVVGLQESAIGQRFQLDQSQVSPTGVCNKTNSGLYAPGGFGWLAPDYAAGELPCSVHTRVGENVGSGNGTADSACYTRLQQEIVRGNDASEPYGLLPVFSTADQANNAKNYRIMGYIAVTLEGYCFHGNREYGLDVNGAAVSSSALCKNPGNGAGWITIMPQRFVSTDAEVETDPGAPNLGVVVITLELPNGGTP</sequence>
<gene>
    <name evidence="3" type="ORF">SAMN04487783_0225</name>
</gene>
<dbReference type="EMBL" id="FOZN01000001">
    <property type="protein sequence ID" value="SFR98441.1"/>
    <property type="molecule type" value="Genomic_DNA"/>
</dbReference>
<keyword evidence="1" id="KW-1133">Transmembrane helix</keyword>
<evidence type="ECO:0000313" key="4">
    <source>
        <dbReference type="Proteomes" id="UP000198506"/>
    </source>
</evidence>
<evidence type="ECO:0000256" key="1">
    <source>
        <dbReference type="SAM" id="Phobius"/>
    </source>
</evidence>
<keyword evidence="1" id="KW-0812">Transmembrane</keyword>
<comment type="caution">
    <text evidence="3">The sequence shown here is derived from an EMBL/GenBank/DDBJ whole genome shotgun (WGS) entry which is preliminary data.</text>
</comment>